<dbReference type="EMBL" id="BONO01000003">
    <property type="protein sequence ID" value="GIG35301.1"/>
    <property type="molecule type" value="Genomic_DNA"/>
</dbReference>
<dbReference type="PANTHER" id="PTHR22762">
    <property type="entry name" value="ALPHA-GLUCOSIDASE"/>
    <property type="match status" value="1"/>
</dbReference>
<proteinExistence type="inferred from homology"/>
<sequence length="805" mass="87358">MSGTDAPQHPLATGPAPDGAADPRAVVQGDHWRVTVLADGLMRLEYAEDGRFEDRPSTFARRRALPVPEFRVVDRGHVVEVVTSRLRLVYDRGPFSTAGLSVEVSGGVSAYHSVWRYGQPAEGLGGTARTLDEADGRVPLEGGVVSRQGYAVLDDSASMVFEPDGWVAPRDGSRQDLYVFGYAHDHAEALRAFHAVSGPVPVLPRWALGTWWSRFHRYTAEAYREVVERFAAERIPLSVSVLDMDWHVTEVDPALGSGWTGYTWNRDLFPDPPALLSWLHERGLRVTLNVHPADGVRAHEDAYAAMCAALGREPDGDPIAFDVTDREFLAAYFSVLHRGLERDGVDFWWVDWQQGAHSRVAGIDPLWMLNHFHYLDSARDGRRGLTFSRYAGPGSHRYPVGFSGDTVITWDSLAFQPEFTATAANVGYGWWSHDIGGHYFGVRDEELATRWVQLGTFSPVLRLHSSDNPFTSKEPWSFGPHARQVQTAFLQLRHRLVPYLHTMNHRAASESEALVRPLYHAWPDREEAYDAPQQFLFGSELLVAPATTPTDPVTRASAVRAWLPPGTWVDVLTGAVYDGDRLLDLHRPLDTIPVLARPGAIVPLDGAEVPGNDPVNPAHLELLVVPGADGAFTLVEDDGAGDGTDPAGIARTALAWADGTGTLTVGPVAGAAACVPAERDWTLTLVTAGATAEAAARVTARVGGAPVAAGTRVTDDGRLRVDVRGVPAGARLEVTCGTVPLAGPAVDDEVLRVLRGAWTENALLTRALAAATSDRPLHVRLSHLEALGLPPSLLSALREVLLARG</sequence>
<dbReference type="InterPro" id="IPR013780">
    <property type="entry name" value="Glyco_hydro_b"/>
</dbReference>
<dbReference type="Pfam" id="PF21365">
    <property type="entry name" value="Glyco_hydro_31_3rd"/>
    <property type="match status" value="1"/>
</dbReference>
<evidence type="ECO:0000313" key="8">
    <source>
        <dbReference type="Proteomes" id="UP000642125"/>
    </source>
</evidence>
<dbReference type="Gene3D" id="3.20.20.80">
    <property type="entry name" value="Glycosidases"/>
    <property type="match status" value="1"/>
</dbReference>
<dbReference type="SUPFAM" id="SSF51445">
    <property type="entry name" value="(Trans)glycosidases"/>
    <property type="match status" value="1"/>
</dbReference>
<dbReference type="InterPro" id="IPR033403">
    <property type="entry name" value="DUF5110"/>
</dbReference>
<dbReference type="PANTHER" id="PTHR22762:SF89">
    <property type="entry name" value="ALPHA-XYLOSIDASE"/>
    <property type="match status" value="1"/>
</dbReference>
<dbReference type="InterPro" id="IPR017853">
    <property type="entry name" value="GH"/>
</dbReference>
<gene>
    <name evidence="7" type="ORF">Cpa01nite_06820</name>
</gene>
<evidence type="ECO:0000259" key="6">
    <source>
        <dbReference type="Pfam" id="PF21365"/>
    </source>
</evidence>
<protein>
    <submittedName>
        <fullName evidence="7">Alpha-glucosidase</fullName>
    </submittedName>
</protein>
<dbReference type="Proteomes" id="UP000642125">
    <property type="component" value="Unassembled WGS sequence"/>
</dbReference>
<evidence type="ECO:0000256" key="2">
    <source>
        <dbReference type="RuleBase" id="RU361185"/>
    </source>
</evidence>
<feature type="compositionally biased region" description="Low complexity" evidence="3">
    <location>
        <begin position="14"/>
        <end position="23"/>
    </location>
</feature>
<feature type="region of interest" description="Disordered" evidence="3">
    <location>
        <begin position="1"/>
        <end position="24"/>
    </location>
</feature>
<feature type="domain" description="DUF5110" evidence="5">
    <location>
        <begin position="620"/>
        <end position="686"/>
    </location>
</feature>
<accession>A0A919P737</accession>
<keyword evidence="8" id="KW-1185">Reference proteome</keyword>
<comment type="caution">
    <text evidence="7">The sequence shown here is derived from an EMBL/GenBank/DDBJ whole genome shotgun (WGS) entry which is preliminary data.</text>
</comment>
<dbReference type="Pfam" id="PF17137">
    <property type="entry name" value="DUF5110"/>
    <property type="match status" value="1"/>
</dbReference>
<dbReference type="InterPro" id="IPR048395">
    <property type="entry name" value="Glyco_hydro_31_C"/>
</dbReference>
<dbReference type="GO" id="GO:0005975">
    <property type="term" value="P:carbohydrate metabolic process"/>
    <property type="evidence" value="ECO:0007669"/>
    <property type="project" value="InterPro"/>
</dbReference>
<evidence type="ECO:0000256" key="3">
    <source>
        <dbReference type="SAM" id="MobiDB-lite"/>
    </source>
</evidence>
<evidence type="ECO:0000259" key="5">
    <source>
        <dbReference type="Pfam" id="PF17137"/>
    </source>
</evidence>
<dbReference type="SUPFAM" id="SSF51011">
    <property type="entry name" value="Glycosyl hydrolase domain"/>
    <property type="match status" value="1"/>
</dbReference>
<reference evidence="7" key="1">
    <citation type="submission" date="2021-01" db="EMBL/GenBank/DDBJ databases">
        <title>Whole genome shotgun sequence of Cellulomonas pakistanensis NBRC 110800.</title>
        <authorList>
            <person name="Komaki H."/>
            <person name="Tamura T."/>
        </authorList>
    </citation>
    <scope>NUCLEOTIDE SEQUENCE</scope>
    <source>
        <strain evidence="7">NBRC 110800</strain>
    </source>
</reference>
<dbReference type="GO" id="GO:0006491">
    <property type="term" value="P:N-glycan processing"/>
    <property type="evidence" value="ECO:0007669"/>
    <property type="project" value="TreeGrafter"/>
</dbReference>
<evidence type="ECO:0000256" key="1">
    <source>
        <dbReference type="ARBA" id="ARBA00007806"/>
    </source>
</evidence>
<dbReference type="CDD" id="cd06595">
    <property type="entry name" value="GH31_u1"/>
    <property type="match status" value="1"/>
</dbReference>
<feature type="domain" description="Glycosyl hydrolase family 31 C-terminal" evidence="6">
    <location>
        <begin position="513"/>
        <end position="602"/>
    </location>
</feature>
<evidence type="ECO:0000259" key="4">
    <source>
        <dbReference type="Pfam" id="PF01055"/>
    </source>
</evidence>
<dbReference type="GO" id="GO:0090599">
    <property type="term" value="F:alpha-glucosidase activity"/>
    <property type="evidence" value="ECO:0007669"/>
    <property type="project" value="TreeGrafter"/>
</dbReference>
<dbReference type="Gene3D" id="2.60.40.1180">
    <property type="entry name" value="Golgi alpha-mannosidase II"/>
    <property type="match status" value="2"/>
</dbReference>
<feature type="domain" description="Glycoside hydrolase family 31 TIM barrel" evidence="4">
    <location>
        <begin position="201"/>
        <end position="503"/>
    </location>
</feature>
<dbReference type="RefSeq" id="WP_203667354.1">
    <property type="nucleotide sequence ID" value="NZ_BONO01000003.1"/>
</dbReference>
<name>A0A919P737_9CELL</name>
<dbReference type="AlphaFoldDB" id="A0A919P737"/>
<keyword evidence="2" id="KW-0378">Hydrolase</keyword>
<organism evidence="7 8">
    <name type="scientific">Cellulomonas pakistanensis</name>
    <dbReference type="NCBI Taxonomy" id="992287"/>
    <lineage>
        <taxon>Bacteria</taxon>
        <taxon>Bacillati</taxon>
        <taxon>Actinomycetota</taxon>
        <taxon>Actinomycetes</taxon>
        <taxon>Micrococcales</taxon>
        <taxon>Cellulomonadaceae</taxon>
        <taxon>Cellulomonas</taxon>
    </lineage>
</organism>
<keyword evidence="2" id="KW-0326">Glycosidase</keyword>
<dbReference type="InterPro" id="IPR000322">
    <property type="entry name" value="Glyco_hydro_31_TIM"/>
</dbReference>
<evidence type="ECO:0000313" key="7">
    <source>
        <dbReference type="EMBL" id="GIG35301.1"/>
    </source>
</evidence>
<dbReference type="Pfam" id="PF01055">
    <property type="entry name" value="Glyco_hydro_31_2nd"/>
    <property type="match status" value="1"/>
</dbReference>
<comment type="similarity">
    <text evidence="1 2">Belongs to the glycosyl hydrolase 31 family.</text>
</comment>